<dbReference type="SUPFAM" id="SSF55048">
    <property type="entry name" value="Probable ACP-binding domain of malonyl-CoA ACP transacylase"/>
    <property type="match status" value="1"/>
</dbReference>
<keyword evidence="3" id="KW-1185">Reference proteome</keyword>
<protein>
    <submittedName>
        <fullName evidence="2">[acyl-carrier-protein] S-malonyltransferase</fullName>
    </submittedName>
</protein>
<dbReference type="PANTHER" id="PTHR42681">
    <property type="entry name" value="MALONYL-COA-ACYL CARRIER PROTEIN TRANSACYLASE, MITOCHONDRIAL"/>
    <property type="match status" value="1"/>
</dbReference>
<accession>A0A1C3U2G1</accession>
<gene>
    <name evidence="2" type="ORF">GA0061098_1001268</name>
</gene>
<dbReference type="EMBL" id="FMAI01000001">
    <property type="protein sequence ID" value="SCB09644.1"/>
    <property type="molecule type" value="Genomic_DNA"/>
</dbReference>
<evidence type="ECO:0000313" key="3">
    <source>
        <dbReference type="Proteomes" id="UP000199184"/>
    </source>
</evidence>
<organism evidence="2 3">
    <name type="scientific">Bradyrhizobium shewense</name>
    <dbReference type="NCBI Taxonomy" id="1761772"/>
    <lineage>
        <taxon>Bacteria</taxon>
        <taxon>Pseudomonadati</taxon>
        <taxon>Pseudomonadota</taxon>
        <taxon>Alphaproteobacteria</taxon>
        <taxon>Hyphomicrobiales</taxon>
        <taxon>Nitrobacteraceae</taxon>
        <taxon>Bradyrhizobium</taxon>
    </lineage>
</organism>
<dbReference type="SMART" id="SM00827">
    <property type="entry name" value="PKS_AT"/>
    <property type="match status" value="1"/>
</dbReference>
<dbReference type="InterPro" id="IPR001227">
    <property type="entry name" value="Ac_transferase_dom_sf"/>
</dbReference>
<dbReference type="GO" id="GO:0005829">
    <property type="term" value="C:cytosol"/>
    <property type="evidence" value="ECO:0007669"/>
    <property type="project" value="TreeGrafter"/>
</dbReference>
<evidence type="ECO:0000259" key="1">
    <source>
        <dbReference type="SMART" id="SM00827"/>
    </source>
</evidence>
<name>A0A1C3U2G1_9BRAD</name>
<dbReference type="SUPFAM" id="SSF52151">
    <property type="entry name" value="FabD/lysophospholipase-like"/>
    <property type="match status" value="1"/>
</dbReference>
<dbReference type="Gene3D" id="3.40.366.10">
    <property type="entry name" value="Malonyl-Coenzyme A Acyl Carrier Protein, domain 2"/>
    <property type="match status" value="1"/>
</dbReference>
<proteinExistence type="predicted"/>
<dbReference type="InterPro" id="IPR016036">
    <property type="entry name" value="Malonyl_transacylase_ACP-bd"/>
</dbReference>
<reference evidence="3" key="1">
    <citation type="submission" date="2016-08" db="EMBL/GenBank/DDBJ databases">
        <authorList>
            <person name="Varghese N."/>
            <person name="Submissions Spin"/>
        </authorList>
    </citation>
    <scope>NUCLEOTIDE SEQUENCE [LARGE SCALE GENOMIC DNA]</scope>
    <source>
        <strain evidence="3">ERR11</strain>
    </source>
</reference>
<keyword evidence="2" id="KW-0808">Transferase</keyword>
<dbReference type="InterPro" id="IPR050858">
    <property type="entry name" value="Mal-CoA-ACP_Trans/PKS_FabD"/>
</dbReference>
<evidence type="ECO:0000313" key="2">
    <source>
        <dbReference type="EMBL" id="SCB09644.1"/>
    </source>
</evidence>
<dbReference type="Proteomes" id="UP000199184">
    <property type="component" value="Unassembled WGS sequence"/>
</dbReference>
<dbReference type="PANTHER" id="PTHR42681:SF6">
    <property type="entry name" value="BLL0263 PROTEIN"/>
    <property type="match status" value="1"/>
</dbReference>
<dbReference type="InterPro" id="IPR016035">
    <property type="entry name" value="Acyl_Trfase/lysoPLipase"/>
</dbReference>
<dbReference type="Pfam" id="PF00698">
    <property type="entry name" value="Acyl_transf_1"/>
    <property type="match status" value="1"/>
</dbReference>
<dbReference type="RefSeq" id="WP_091952607.1">
    <property type="nucleotide sequence ID" value="NZ_FMAI01000001.1"/>
</dbReference>
<dbReference type="AlphaFoldDB" id="A0A1C3U2G1"/>
<sequence>MTLAILCSGQGRQHRKMFALTGDAPEAEQLFKHAATLLGGRDPRDFVRREPDETLHSNRAGQVLCTVQALAAAAALADAIPHGAIVAGYSVGEVAAWGVGGLFEPAATLDLVVRRAEAMDAATRAGDGLIFVRGLSREDVDRICAHHGAAVAIVNPGDAFVIGGNREALNKVAADAEAMNASRIVGLPVQVASHTERLAKASVAFRQVLRAASVAFPPAAGARVLSGIDGASVMSAGTGLDKLAAQISQTVQWASCLQACVEAGATVFLELGPGSALSRMIADVRPDLPARSLDDFRSLQGVRAWLARQLAA</sequence>
<dbReference type="GO" id="GO:0006633">
    <property type="term" value="P:fatty acid biosynthetic process"/>
    <property type="evidence" value="ECO:0007669"/>
    <property type="project" value="TreeGrafter"/>
</dbReference>
<dbReference type="GO" id="GO:0004314">
    <property type="term" value="F:[acyl-carrier-protein] S-malonyltransferase activity"/>
    <property type="evidence" value="ECO:0007669"/>
    <property type="project" value="TreeGrafter"/>
</dbReference>
<feature type="domain" description="Malonyl-CoA:ACP transacylase (MAT)" evidence="1">
    <location>
        <begin position="6"/>
        <end position="309"/>
    </location>
</feature>
<dbReference type="Gene3D" id="3.30.70.250">
    <property type="entry name" value="Malonyl-CoA ACP transacylase, ACP-binding"/>
    <property type="match status" value="1"/>
</dbReference>
<dbReference type="InterPro" id="IPR014043">
    <property type="entry name" value="Acyl_transferase_dom"/>
</dbReference>